<dbReference type="Proteomes" id="UP001154078">
    <property type="component" value="Chromosome 1"/>
</dbReference>
<protein>
    <submittedName>
        <fullName evidence="3">Uncharacterized protein</fullName>
    </submittedName>
</protein>
<dbReference type="AlphaFoldDB" id="A0A9P0AR87"/>
<proteinExistence type="predicted"/>
<feature type="transmembrane region" description="Helical" evidence="2">
    <location>
        <begin position="441"/>
        <end position="465"/>
    </location>
</feature>
<dbReference type="Gene3D" id="3.80.10.10">
    <property type="entry name" value="Ribonuclease Inhibitor"/>
    <property type="match status" value="1"/>
</dbReference>
<dbReference type="OrthoDB" id="8185041at2759"/>
<organism evidence="3 4">
    <name type="scientific">Brassicogethes aeneus</name>
    <name type="common">Rape pollen beetle</name>
    <name type="synonym">Meligethes aeneus</name>
    <dbReference type="NCBI Taxonomy" id="1431903"/>
    <lineage>
        <taxon>Eukaryota</taxon>
        <taxon>Metazoa</taxon>
        <taxon>Ecdysozoa</taxon>
        <taxon>Arthropoda</taxon>
        <taxon>Hexapoda</taxon>
        <taxon>Insecta</taxon>
        <taxon>Pterygota</taxon>
        <taxon>Neoptera</taxon>
        <taxon>Endopterygota</taxon>
        <taxon>Coleoptera</taxon>
        <taxon>Polyphaga</taxon>
        <taxon>Cucujiformia</taxon>
        <taxon>Nitidulidae</taxon>
        <taxon>Meligethinae</taxon>
        <taxon>Brassicogethes</taxon>
    </lineage>
</organism>
<dbReference type="EMBL" id="OV121132">
    <property type="protein sequence ID" value="CAH0546550.1"/>
    <property type="molecule type" value="Genomic_DNA"/>
</dbReference>
<dbReference type="InterPro" id="IPR032675">
    <property type="entry name" value="LRR_dom_sf"/>
</dbReference>
<reference evidence="3" key="1">
    <citation type="submission" date="2021-12" db="EMBL/GenBank/DDBJ databases">
        <authorList>
            <person name="King R."/>
        </authorList>
    </citation>
    <scope>NUCLEOTIDE SEQUENCE</scope>
</reference>
<keyword evidence="4" id="KW-1185">Reference proteome</keyword>
<evidence type="ECO:0000313" key="3">
    <source>
        <dbReference type="EMBL" id="CAH0546550.1"/>
    </source>
</evidence>
<keyword evidence="2" id="KW-0812">Transmembrane</keyword>
<keyword evidence="2" id="KW-0472">Membrane</keyword>
<accession>A0A9P0AR87</accession>
<gene>
    <name evidence="3" type="ORF">MELIAE_LOCUS690</name>
</gene>
<name>A0A9P0AR87_BRAAE</name>
<dbReference type="SUPFAM" id="SSF52058">
    <property type="entry name" value="L domain-like"/>
    <property type="match status" value="2"/>
</dbReference>
<evidence type="ECO:0000256" key="2">
    <source>
        <dbReference type="SAM" id="Phobius"/>
    </source>
</evidence>
<evidence type="ECO:0000313" key="4">
    <source>
        <dbReference type="Proteomes" id="UP001154078"/>
    </source>
</evidence>
<feature type="region of interest" description="Disordered" evidence="1">
    <location>
        <begin position="630"/>
        <end position="664"/>
    </location>
</feature>
<keyword evidence="2" id="KW-1133">Transmembrane helix</keyword>
<evidence type="ECO:0000256" key="1">
    <source>
        <dbReference type="SAM" id="MobiDB-lite"/>
    </source>
</evidence>
<sequence>MIVPNSYDSKDNDVEVLPDFVHSTLFEVFISGGRSLRFHRNSFRSLPGLSFVRIEGTRSVLIDTKAFYNLTSSSLLVEIENCDDVTIKTGAFDDMKAFIDADIKRVKRVSLGKCAFSKLNTSKFKSIGKLELSESTFEFKNQGNIGRHGPVTSIQFENVIFPEIPTGAFFSSLALISINGCRISDIHEGAFRANQISDITFWNTTIDTIHNRALTDRTLVKKFTISKCNIAKIQSGAVLAAFFNFTVHYSIITDIEKDAVHSTAATVEIIGNEIANFKSEAFQFVSWNKIFVQDNIIKNLESNFIVAPPNNDIKMFSFKSNEVYNAAPNALYFLSELDKKCVYVDDNFFNESCGCAMEDWLKGITNGSDKVENLMETSFCKVNEYLSKCYTLPMGLLNMRNFTELSCTNKSIKCEPYNGEVRLVNNSSKIFLNENNNKQTWVIIILTIGGLLIVIAMISFIIMLIRGGRWLKRKGYFRNIHYNNNETSQDDENTMVTMDYNDPLDIPDELTLDFLQMLKVKLDDPTTHQQASEMIERLYEMFVVDDNYDNNARQEEAHLYEELGNMNMSQAPPPYQEKDEKPQNEARSILKLMEEKFNLPSDESLKPSIKSEYSEPSDAAVHLYSELKQNKQKSDGSLNTMGARPLPSKPEEFIDPVPSTSANV</sequence>